<dbReference type="EMBL" id="HBHJ01029356">
    <property type="protein sequence ID" value="CAD9708453.1"/>
    <property type="molecule type" value="Transcribed_RNA"/>
</dbReference>
<name>A0A7S2SSM8_9STRA</name>
<evidence type="ECO:0000313" key="1">
    <source>
        <dbReference type="EMBL" id="CAD9708453.1"/>
    </source>
</evidence>
<organism evidence="1">
    <name type="scientific">Rhizochromulina marina</name>
    <dbReference type="NCBI Taxonomy" id="1034831"/>
    <lineage>
        <taxon>Eukaryota</taxon>
        <taxon>Sar</taxon>
        <taxon>Stramenopiles</taxon>
        <taxon>Ochrophyta</taxon>
        <taxon>Dictyochophyceae</taxon>
        <taxon>Rhizochromulinales</taxon>
        <taxon>Rhizochromulina</taxon>
    </lineage>
</organism>
<sequence length="424" mass="48824">MGAGAAATPTYSGYTFWSSDFHISPIADLKDLFKPLGMHIIDKSLSGHCHLKKTCAKNLRVLTKQNGISLGRCPNNLRRDFFRSYVSDPQMTKVDAFLCHHACGLCEAFMPFNKSLIVVASTRYEIGRHEPKRWVLWNQNLRAIAANPRNVVAANNRYDAEYIKYFTGIQNVPVLPNFCAYTKVHYAPSKDQILIGPGRGIKDVLHQELQKRAAKSSFRFARIRDLYPHFEYSDLVKHRAIVLIPYQVSIMSIFEYYRMSIPLFVPSPDLLSSWQLRYRVMDERTWAGVFKNPKRNSPLQKDASYPVALDPNNEFDHDAIKYWIKFADFYQWPHIVQFNSWEELLTKLASADLNEISRKMQAFNIMTKEKLIQDWKAIFHKMFHGIPPAAQQPRPQLRNFDQAMAAQYNAKVSSSCVGESHHGA</sequence>
<dbReference type="AlphaFoldDB" id="A0A7S2SSM8"/>
<proteinExistence type="predicted"/>
<reference evidence="1" key="1">
    <citation type="submission" date="2021-01" db="EMBL/GenBank/DDBJ databases">
        <authorList>
            <person name="Corre E."/>
            <person name="Pelletier E."/>
            <person name="Niang G."/>
            <person name="Scheremetjew M."/>
            <person name="Finn R."/>
            <person name="Kale V."/>
            <person name="Holt S."/>
            <person name="Cochrane G."/>
            <person name="Meng A."/>
            <person name="Brown T."/>
            <person name="Cohen L."/>
        </authorList>
    </citation>
    <scope>NUCLEOTIDE SEQUENCE</scope>
    <source>
        <strain evidence="1">CCMP1243</strain>
    </source>
</reference>
<protein>
    <submittedName>
        <fullName evidence="1">Uncharacterized protein</fullName>
    </submittedName>
</protein>
<accession>A0A7S2SSM8</accession>
<gene>
    <name evidence="1" type="ORF">RMAR1173_LOCUS19445</name>
</gene>